<dbReference type="AlphaFoldDB" id="A0ABD1RDV6"/>
<gene>
    <name evidence="14" type="ORF">Adt_31359</name>
</gene>
<dbReference type="InterPro" id="IPR045274">
    <property type="entry name" value="WAK-like"/>
</dbReference>
<keyword evidence="10" id="KW-0472">Membrane</keyword>
<evidence type="ECO:0000256" key="1">
    <source>
        <dbReference type="ARBA" id="ARBA00004479"/>
    </source>
</evidence>
<proteinExistence type="predicted"/>
<evidence type="ECO:0000256" key="11">
    <source>
        <dbReference type="ARBA" id="ARBA00047558"/>
    </source>
</evidence>
<dbReference type="FunFam" id="3.30.200.20:FF:000043">
    <property type="entry name" value="Wall-associated receptor kinase 2"/>
    <property type="match status" value="1"/>
</dbReference>
<evidence type="ECO:0000256" key="8">
    <source>
        <dbReference type="ARBA" id="ARBA00022840"/>
    </source>
</evidence>
<dbReference type="PROSITE" id="PS50011">
    <property type="entry name" value="PROTEIN_KINASE_DOM"/>
    <property type="match status" value="1"/>
</dbReference>
<evidence type="ECO:0000256" key="5">
    <source>
        <dbReference type="ARBA" id="ARBA00022729"/>
    </source>
</evidence>
<evidence type="ECO:0000313" key="15">
    <source>
        <dbReference type="Proteomes" id="UP001604336"/>
    </source>
</evidence>
<dbReference type="PANTHER" id="PTHR27005:SF515">
    <property type="entry name" value="WALL-ASSOCIATED RECEPTOR KINASE-LIKE 10-RELATED"/>
    <property type="match status" value="1"/>
</dbReference>
<dbReference type="PROSITE" id="PS00108">
    <property type="entry name" value="PROTEIN_KINASE_ST"/>
    <property type="match status" value="1"/>
</dbReference>
<dbReference type="Gene3D" id="3.30.200.20">
    <property type="entry name" value="Phosphorylase Kinase, domain 1"/>
    <property type="match status" value="1"/>
</dbReference>
<evidence type="ECO:0000256" key="3">
    <source>
        <dbReference type="ARBA" id="ARBA00022679"/>
    </source>
</evidence>
<keyword evidence="6" id="KW-0547">Nucleotide-binding</keyword>
<accession>A0ABD1RDV6</accession>
<keyword evidence="2" id="KW-0723">Serine/threonine-protein kinase</keyword>
<keyword evidence="7" id="KW-0418">Kinase</keyword>
<feature type="domain" description="Protein kinase" evidence="13">
    <location>
        <begin position="178"/>
        <end position="460"/>
    </location>
</feature>
<dbReference type="Proteomes" id="UP001604336">
    <property type="component" value="Unassembled WGS sequence"/>
</dbReference>
<evidence type="ECO:0000313" key="14">
    <source>
        <dbReference type="EMBL" id="KAL2486603.1"/>
    </source>
</evidence>
<dbReference type="InterPro" id="IPR008271">
    <property type="entry name" value="Ser/Thr_kinase_AS"/>
</dbReference>
<dbReference type="GO" id="GO:0005524">
    <property type="term" value="F:ATP binding"/>
    <property type="evidence" value="ECO:0007669"/>
    <property type="project" value="UniProtKB-KW"/>
</dbReference>
<keyword evidence="15" id="KW-1185">Reference proteome</keyword>
<evidence type="ECO:0000256" key="10">
    <source>
        <dbReference type="ARBA" id="ARBA00023136"/>
    </source>
</evidence>
<evidence type="ECO:0000256" key="2">
    <source>
        <dbReference type="ARBA" id="ARBA00022527"/>
    </source>
</evidence>
<reference evidence="15" key="1">
    <citation type="submission" date="2024-07" db="EMBL/GenBank/DDBJ databases">
        <title>Two chromosome-level genome assemblies of Korean endemic species Abeliophyllum distichum and Forsythia ovata (Oleaceae).</title>
        <authorList>
            <person name="Jang H."/>
        </authorList>
    </citation>
    <scope>NUCLEOTIDE SEQUENCE [LARGE SCALE GENOMIC DNA]</scope>
</reference>
<dbReference type="PANTHER" id="PTHR27005">
    <property type="entry name" value="WALL-ASSOCIATED RECEPTOR KINASE-LIKE 21"/>
    <property type="match status" value="1"/>
</dbReference>
<evidence type="ECO:0000259" key="13">
    <source>
        <dbReference type="PROSITE" id="PS50011"/>
    </source>
</evidence>
<keyword evidence="5" id="KW-0732">Signal</keyword>
<dbReference type="PROSITE" id="PS01186">
    <property type="entry name" value="EGF_2"/>
    <property type="match status" value="1"/>
</dbReference>
<comment type="caution">
    <text evidence="14">The sequence shown here is derived from an EMBL/GenBank/DDBJ whole genome shotgun (WGS) entry which is preliminary data.</text>
</comment>
<dbReference type="EMBL" id="JBFOLK010000009">
    <property type="protein sequence ID" value="KAL2486603.1"/>
    <property type="molecule type" value="Genomic_DNA"/>
</dbReference>
<comment type="catalytic activity">
    <reaction evidence="12">
        <text>L-threonyl-[protein] + ATP = O-phospho-L-threonyl-[protein] + ADP + H(+)</text>
        <dbReference type="Rhea" id="RHEA:46608"/>
        <dbReference type="Rhea" id="RHEA-COMP:11060"/>
        <dbReference type="Rhea" id="RHEA-COMP:11605"/>
        <dbReference type="ChEBI" id="CHEBI:15378"/>
        <dbReference type="ChEBI" id="CHEBI:30013"/>
        <dbReference type="ChEBI" id="CHEBI:30616"/>
        <dbReference type="ChEBI" id="CHEBI:61977"/>
        <dbReference type="ChEBI" id="CHEBI:456216"/>
    </reaction>
</comment>
<dbReference type="FunFam" id="1.10.510.10:FF:000084">
    <property type="entry name" value="Wall-associated receptor kinase 2"/>
    <property type="match status" value="1"/>
</dbReference>
<keyword evidence="8" id="KW-0067">ATP-binding</keyword>
<sequence>MVQQYAFSLSSTSSVESCASYCRRFQTPVDVGSCPGTGCCLTSISNGNFLIVKPFDMHKYWGRRTKLFRCSFAFIGMISDYDKFNFSLSHLNHPTTFLKIYNQEFMGMPLVLNWKIMGYNCTHSQNSTDYACRKNSYCIDINTTIIFGGYQCRCKKGYEGNPYLGCHVKELEKATNNFNESRILGQRGQGTVYKGMFPEGKIVAIKKSKLVDENQMEQFINEVVLLSQIIHRNVVELLGCCLETEVPLLVYEFIINGTLFDHIQDKTPEFPLSWNMRLRIAVEVAEALAYLHSSTSFPIYHRDVKSTNILLDEKYVAKVSDFGISRSIAGDHTHLTTLVKGTFGYLDPEYFQSSRFTEKSDVYSFGIVLVELLTGQKPISSDETEEERSLARRFLLCMEAENLENILDPQVLEQGKREEVTTVAELAQRCLNLNGKKRPTMKEVAMELEIVRMSQTHSTACATKYQDLQAQVKSNMISNEYTWTSTSDNIIESSSDVHPLKIHTV</sequence>
<name>A0ABD1RDV6_9LAMI</name>
<evidence type="ECO:0000256" key="7">
    <source>
        <dbReference type="ARBA" id="ARBA00022777"/>
    </source>
</evidence>
<comment type="catalytic activity">
    <reaction evidence="11">
        <text>L-seryl-[protein] + ATP = O-phospho-L-seryl-[protein] + ADP + H(+)</text>
        <dbReference type="Rhea" id="RHEA:17989"/>
        <dbReference type="Rhea" id="RHEA-COMP:9863"/>
        <dbReference type="Rhea" id="RHEA-COMP:11604"/>
        <dbReference type="ChEBI" id="CHEBI:15378"/>
        <dbReference type="ChEBI" id="CHEBI:29999"/>
        <dbReference type="ChEBI" id="CHEBI:30616"/>
        <dbReference type="ChEBI" id="CHEBI:83421"/>
        <dbReference type="ChEBI" id="CHEBI:456216"/>
    </reaction>
</comment>
<evidence type="ECO:0000256" key="4">
    <source>
        <dbReference type="ARBA" id="ARBA00022692"/>
    </source>
</evidence>
<dbReference type="Gene3D" id="1.10.510.10">
    <property type="entry name" value="Transferase(Phosphotransferase) domain 1"/>
    <property type="match status" value="1"/>
</dbReference>
<dbReference type="GO" id="GO:0004674">
    <property type="term" value="F:protein serine/threonine kinase activity"/>
    <property type="evidence" value="ECO:0007669"/>
    <property type="project" value="UniProtKB-KW"/>
</dbReference>
<dbReference type="SUPFAM" id="SSF56112">
    <property type="entry name" value="Protein kinase-like (PK-like)"/>
    <property type="match status" value="1"/>
</dbReference>
<dbReference type="CDD" id="cd14066">
    <property type="entry name" value="STKc_IRAK"/>
    <property type="match status" value="1"/>
</dbReference>
<protein>
    <submittedName>
        <fullName evidence="14">Wall-associated receptor kinase-like 9</fullName>
    </submittedName>
</protein>
<dbReference type="Pfam" id="PF00069">
    <property type="entry name" value="Pkinase"/>
    <property type="match status" value="1"/>
</dbReference>
<evidence type="ECO:0000256" key="12">
    <source>
        <dbReference type="ARBA" id="ARBA00047951"/>
    </source>
</evidence>
<comment type="subcellular location">
    <subcellularLocation>
        <location evidence="1">Membrane</location>
        <topology evidence="1">Single-pass type I membrane protein</topology>
    </subcellularLocation>
</comment>
<evidence type="ECO:0000256" key="9">
    <source>
        <dbReference type="ARBA" id="ARBA00022989"/>
    </source>
</evidence>
<dbReference type="InterPro" id="IPR000719">
    <property type="entry name" value="Prot_kinase_dom"/>
</dbReference>
<evidence type="ECO:0000256" key="6">
    <source>
        <dbReference type="ARBA" id="ARBA00022741"/>
    </source>
</evidence>
<organism evidence="14 15">
    <name type="scientific">Abeliophyllum distichum</name>
    <dbReference type="NCBI Taxonomy" id="126358"/>
    <lineage>
        <taxon>Eukaryota</taxon>
        <taxon>Viridiplantae</taxon>
        <taxon>Streptophyta</taxon>
        <taxon>Embryophyta</taxon>
        <taxon>Tracheophyta</taxon>
        <taxon>Spermatophyta</taxon>
        <taxon>Magnoliopsida</taxon>
        <taxon>eudicotyledons</taxon>
        <taxon>Gunneridae</taxon>
        <taxon>Pentapetalae</taxon>
        <taxon>asterids</taxon>
        <taxon>lamiids</taxon>
        <taxon>Lamiales</taxon>
        <taxon>Oleaceae</taxon>
        <taxon>Forsythieae</taxon>
        <taxon>Abeliophyllum</taxon>
    </lineage>
</organism>
<keyword evidence="4" id="KW-0812">Transmembrane</keyword>
<dbReference type="InterPro" id="IPR011009">
    <property type="entry name" value="Kinase-like_dom_sf"/>
</dbReference>
<dbReference type="GO" id="GO:0016020">
    <property type="term" value="C:membrane"/>
    <property type="evidence" value="ECO:0007669"/>
    <property type="project" value="UniProtKB-SubCell"/>
</dbReference>
<keyword evidence="3" id="KW-0808">Transferase</keyword>
<dbReference type="SMART" id="SM00220">
    <property type="entry name" value="S_TKc"/>
    <property type="match status" value="1"/>
</dbReference>
<keyword evidence="9" id="KW-1133">Transmembrane helix</keyword>
<dbReference type="InterPro" id="IPR000742">
    <property type="entry name" value="EGF"/>
</dbReference>